<evidence type="ECO:0008006" key="5">
    <source>
        <dbReference type="Google" id="ProtNLM"/>
    </source>
</evidence>
<sequence length="164" mass="18570">MTARPYQRAHHRESDESDDDCERTEGNQQKRISQSQRAAQRSMQLYAFLWVAAAGLVVYGTDFIHVIMTDARVKWGFFQIALVCTGVMICITAYLAIYLPYIKRIRLEWSVHYPKVISVATITGIVAGLSYICALWPVWGLFTPGLLGLLFIGTLMIAHFLPPM</sequence>
<feature type="transmembrane region" description="Helical" evidence="2">
    <location>
        <begin position="80"/>
        <end position="101"/>
    </location>
</feature>
<organism evidence="3 4">
    <name type="scientific">Peronospora matthiolae</name>
    <dbReference type="NCBI Taxonomy" id="2874970"/>
    <lineage>
        <taxon>Eukaryota</taxon>
        <taxon>Sar</taxon>
        <taxon>Stramenopiles</taxon>
        <taxon>Oomycota</taxon>
        <taxon>Peronosporomycetes</taxon>
        <taxon>Peronosporales</taxon>
        <taxon>Peronosporaceae</taxon>
        <taxon>Peronospora</taxon>
    </lineage>
</organism>
<keyword evidence="2" id="KW-0812">Transmembrane</keyword>
<keyword evidence="2" id="KW-1133">Transmembrane helix</keyword>
<feature type="transmembrane region" description="Helical" evidence="2">
    <location>
        <begin position="113"/>
        <end position="132"/>
    </location>
</feature>
<dbReference type="Proteomes" id="UP001162060">
    <property type="component" value="Unassembled WGS sequence"/>
</dbReference>
<feature type="transmembrane region" description="Helical" evidence="2">
    <location>
        <begin position="138"/>
        <end position="161"/>
    </location>
</feature>
<keyword evidence="2" id="KW-0472">Membrane</keyword>
<accession>A0AAV1VNB6</accession>
<comment type="caution">
    <text evidence="3">The sequence shown here is derived from an EMBL/GenBank/DDBJ whole genome shotgun (WGS) entry which is preliminary data.</text>
</comment>
<dbReference type="Pfam" id="PF20479">
    <property type="entry name" value="TMEM128"/>
    <property type="match status" value="1"/>
</dbReference>
<evidence type="ECO:0000256" key="2">
    <source>
        <dbReference type="SAM" id="Phobius"/>
    </source>
</evidence>
<dbReference type="EMBL" id="CAKLBY020000387">
    <property type="protein sequence ID" value="CAK7947795.1"/>
    <property type="molecule type" value="Genomic_DNA"/>
</dbReference>
<feature type="region of interest" description="Disordered" evidence="1">
    <location>
        <begin position="1"/>
        <end position="35"/>
    </location>
</feature>
<evidence type="ECO:0000313" key="4">
    <source>
        <dbReference type="Proteomes" id="UP001162060"/>
    </source>
</evidence>
<name>A0AAV1VNB6_9STRA</name>
<proteinExistence type="predicted"/>
<protein>
    <recommendedName>
        <fullName evidence="5">Transmembrane protein</fullName>
    </recommendedName>
</protein>
<dbReference type="AlphaFoldDB" id="A0AAV1VNB6"/>
<reference evidence="3" key="1">
    <citation type="submission" date="2024-01" db="EMBL/GenBank/DDBJ databases">
        <authorList>
            <person name="Webb A."/>
        </authorList>
    </citation>
    <scope>NUCLEOTIDE SEQUENCE</scope>
    <source>
        <strain evidence="3">Pm1</strain>
    </source>
</reference>
<feature type="transmembrane region" description="Helical" evidence="2">
    <location>
        <begin position="45"/>
        <end position="68"/>
    </location>
</feature>
<gene>
    <name evidence="3" type="ORF">PM001_LOCUS32945</name>
</gene>
<dbReference type="PANTHER" id="PTHR31134">
    <property type="entry name" value="TRANSMEMBRANE PROTEIN 128"/>
    <property type="match status" value="1"/>
</dbReference>
<dbReference type="PANTHER" id="PTHR31134:SF1">
    <property type="entry name" value="TRANSMEMBRANE PROTEIN 128"/>
    <property type="match status" value="1"/>
</dbReference>
<dbReference type="InterPro" id="IPR033579">
    <property type="entry name" value="TMEM128"/>
</dbReference>
<evidence type="ECO:0000256" key="1">
    <source>
        <dbReference type="SAM" id="MobiDB-lite"/>
    </source>
</evidence>
<evidence type="ECO:0000313" key="3">
    <source>
        <dbReference type="EMBL" id="CAK7947795.1"/>
    </source>
</evidence>